<evidence type="ECO:0000313" key="1">
    <source>
        <dbReference type="EMBL" id="PRQ51038.1"/>
    </source>
</evidence>
<dbReference type="AlphaFoldDB" id="A0A2P6RX70"/>
<keyword evidence="2" id="KW-1185">Reference proteome</keyword>
<dbReference type="EMBL" id="PDCK01000040">
    <property type="protein sequence ID" value="PRQ51038.1"/>
    <property type="molecule type" value="Genomic_DNA"/>
</dbReference>
<evidence type="ECO:0000313" key="2">
    <source>
        <dbReference type="Proteomes" id="UP000238479"/>
    </source>
</evidence>
<comment type="caution">
    <text evidence="1">The sequence shown here is derived from an EMBL/GenBank/DDBJ whole genome shotgun (WGS) entry which is preliminary data.</text>
</comment>
<reference evidence="1 2" key="1">
    <citation type="journal article" date="2018" name="Nat. Genet.">
        <title>The Rosa genome provides new insights in the design of modern roses.</title>
        <authorList>
            <person name="Bendahmane M."/>
        </authorList>
    </citation>
    <scope>NUCLEOTIDE SEQUENCE [LARGE SCALE GENOMIC DNA]</scope>
    <source>
        <strain evidence="2">cv. Old Blush</strain>
    </source>
</reference>
<protein>
    <submittedName>
        <fullName evidence="1">Uncharacterized protein</fullName>
    </submittedName>
</protein>
<proteinExistence type="predicted"/>
<sequence length="55" mass="5955">METGCRFPPEAGNRLQTSPSHIFILRPPILTKFLPLASYGSCAPVCGGLARRRGL</sequence>
<organism evidence="1 2">
    <name type="scientific">Rosa chinensis</name>
    <name type="common">China rose</name>
    <dbReference type="NCBI Taxonomy" id="74649"/>
    <lineage>
        <taxon>Eukaryota</taxon>
        <taxon>Viridiplantae</taxon>
        <taxon>Streptophyta</taxon>
        <taxon>Embryophyta</taxon>
        <taxon>Tracheophyta</taxon>
        <taxon>Spermatophyta</taxon>
        <taxon>Magnoliopsida</taxon>
        <taxon>eudicotyledons</taxon>
        <taxon>Gunneridae</taxon>
        <taxon>Pentapetalae</taxon>
        <taxon>rosids</taxon>
        <taxon>fabids</taxon>
        <taxon>Rosales</taxon>
        <taxon>Rosaceae</taxon>
        <taxon>Rosoideae</taxon>
        <taxon>Rosoideae incertae sedis</taxon>
        <taxon>Rosa</taxon>
    </lineage>
</organism>
<dbReference type="Proteomes" id="UP000238479">
    <property type="component" value="Chromosome 2"/>
</dbReference>
<gene>
    <name evidence="1" type="ORF">RchiOBHm_Chr2g0139891</name>
</gene>
<name>A0A2P6RX70_ROSCH</name>
<accession>A0A2P6RX70</accession>
<dbReference type="Gramene" id="PRQ51038">
    <property type="protein sequence ID" value="PRQ51038"/>
    <property type="gene ID" value="RchiOBHm_Chr2g0139891"/>
</dbReference>